<dbReference type="Proteomes" id="UP000002640">
    <property type="component" value="Unassembled WGS sequence"/>
</dbReference>
<evidence type="ECO:0000313" key="1">
    <source>
        <dbReference type="EMBL" id="EGZ19600.1"/>
    </source>
</evidence>
<feature type="non-terminal residue" evidence="1">
    <location>
        <position position="1"/>
    </location>
</feature>
<dbReference type="EMBL" id="JH159153">
    <property type="protein sequence ID" value="EGZ19600.1"/>
    <property type="molecule type" value="Genomic_DNA"/>
</dbReference>
<dbReference type="KEGG" id="psoj:PHYSODRAFT_421713"/>
<proteinExistence type="predicted"/>
<dbReference type="AlphaFoldDB" id="G4Z6N0"/>
<dbReference type="OMA" id="KHIFRAT"/>
<sequence length="161" mass="18248">RGNSTSTVLSKLCHISWYHNRFVGYKVGLSPGHQLAVVGMRREDPPTNPKAPVTMHLLGKLHSSLDFSWAQHRVIWGASVLGFFFLLRRSEYLADGTRVKEYAIQRSDVRFLDDQGRDQKLIDRVKKVQIRFRGSKTDQFGDGCTRVLGRSGRAQCCPVMA</sequence>
<organism evidence="1 2">
    <name type="scientific">Phytophthora sojae (strain P6497)</name>
    <name type="common">Soybean stem and root rot agent</name>
    <name type="synonym">Phytophthora megasperma f. sp. glycines</name>
    <dbReference type="NCBI Taxonomy" id="1094619"/>
    <lineage>
        <taxon>Eukaryota</taxon>
        <taxon>Sar</taxon>
        <taxon>Stramenopiles</taxon>
        <taxon>Oomycota</taxon>
        <taxon>Peronosporomycetes</taxon>
        <taxon>Peronosporales</taxon>
        <taxon>Peronosporaceae</taxon>
        <taxon>Phytophthora</taxon>
    </lineage>
</organism>
<keyword evidence="2" id="KW-1185">Reference proteome</keyword>
<name>G4Z6N0_PHYSP</name>
<dbReference type="STRING" id="1094619.G4Z6N0"/>
<dbReference type="RefSeq" id="XP_009522317.1">
    <property type="nucleotide sequence ID" value="XM_009524022.1"/>
</dbReference>
<feature type="non-terminal residue" evidence="1">
    <location>
        <position position="161"/>
    </location>
</feature>
<protein>
    <submittedName>
        <fullName evidence="1">Uncharacterized protein</fullName>
    </submittedName>
</protein>
<gene>
    <name evidence="1" type="ORF">PHYSODRAFT_421713</name>
</gene>
<dbReference type="InParanoid" id="G4Z6N0"/>
<reference evidence="1 2" key="1">
    <citation type="journal article" date="2006" name="Science">
        <title>Phytophthora genome sequences uncover evolutionary origins and mechanisms of pathogenesis.</title>
        <authorList>
            <person name="Tyler B.M."/>
            <person name="Tripathy S."/>
            <person name="Zhang X."/>
            <person name="Dehal P."/>
            <person name="Jiang R.H."/>
            <person name="Aerts A."/>
            <person name="Arredondo F.D."/>
            <person name="Baxter L."/>
            <person name="Bensasson D."/>
            <person name="Beynon J.L."/>
            <person name="Chapman J."/>
            <person name="Damasceno C.M."/>
            <person name="Dorrance A.E."/>
            <person name="Dou D."/>
            <person name="Dickerman A.W."/>
            <person name="Dubchak I.L."/>
            <person name="Garbelotto M."/>
            <person name="Gijzen M."/>
            <person name="Gordon S.G."/>
            <person name="Govers F."/>
            <person name="Grunwald N.J."/>
            <person name="Huang W."/>
            <person name="Ivors K.L."/>
            <person name="Jones R.W."/>
            <person name="Kamoun S."/>
            <person name="Krampis K."/>
            <person name="Lamour K.H."/>
            <person name="Lee M.K."/>
            <person name="McDonald W.H."/>
            <person name="Medina M."/>
            <person name="Meijer H.J."/>
            <person name="Nordberg E.K."/>
            <person name="Maclean D.J."/>
            <person name="Ospina-Giraldo M.D."/>
            <person name="Morris P.F."/>
            <person name="Phuntumart V."/>
            <person name="Putnam N.H."/>
            <person name="Rash S."/>
            <person name="Rose J.K."/>
            <person name="Sakihama Y."/>
            <person name="Salamov A.A."/>
            <person name="Savidor A."/>
            <person name="Scheuring C.F."/>
            <person name="Smith B.M."/>
            <person name="Sobral B.W."/>
            <person name="Terry A."/>
            <person name="Torto-Alalibo T.A."/>
            <person name="Win J."/>
            <person name="Xu Z."/>
            <person name="Zhang H."/>
            <person name="Grigoriev I.V."/>
            <person name="Rokhsar D.S."/>
            <person name="Boore J.L."/>
        </authorList>
    </citation>
    <scope>NUCLEOTIDE SEQUENCE [LARGE SCALE GENOMIC DNA]</scope>
    <source>
        <strain evidence="1 2">P6497</strain>
    </source>
</reference>
<evidence type="ECO:0000313" key="2">
    <source>
        <dbReference type="Proteomes" id="UP000002640"/>
    </source>
</evidence>
<accession>G4Z6N0</accession>
<dbReference type="GeneID" id="20652177"/>